<evidence type="ECO:0000313" key="1">
    <source>
        <dbReference type="EMBL" id="PIO61812.1"/>
    </source>
</evidence>
<dbReference type="Proteomes" id="UP000230423">
    <property type="component" value="Unassembled WGS sequence"/>
</dbReference>
<dbReference type="SUPFAM" id="SSF50242">
    <property type="entry name" value="TIMP-like"/>
    <property type="match status" value="1"/>
</dbReference>
<dbReference type="InterPro" id="IPR008993">
    <property type="entry name" value="TIMP-like_OB-fold"/>
</dbReference>
<reference evidence="1 2" key="1">
    <citation type="submission" date="2015-09" db="EMBL/GenBank/DDBJ databases">
        <title>Draft genome of the parasitic nematode Teladorsagia circumcincta isolate WARC Sus (inbred).</title>
        <authorList>
            <person name="Mitreva M."/>
        </authorList>
    </citation>
    <scope>NUCLEOTIDE SEQUENCE [LARGE SCALE GENOMIC DNA]</scope>
    <source>
        <strain evidence="1 2">S</strain>
    </source>
</reference>
<organism evidence="1 2">
    <name type="scientific">Teladorsagia circumcincta</name>
    <name type="common">Brown stomach worm</name>
    <name type="synonym">Ostertagia circumcincta</name>
    <dbReference type="NCBI Taxonomy" id="45464"/>
    <lineage>
        <taxon>Eukaryota</taxon>
        <taxon>Metazoa</taxon>
        <taxon>Ecdysozoa</taxon>
        <taxon>Nematoda</taxon>
        <taxon>Chromadorea</taxon>
        <taxon>Rhabditida</taxon>
        <taxon>Rhabditina</taxon>
        <taxon>Rhabditomorpha</taxon>
        <taxon>Strongyloidea</taxon>
        <taxon>Trichostrongylidae</taxon>
        <taxon>Teladorsagia</taxon>
    </lineage>
</organism>
<proteinExistence type="predicted"/>
<name>A0A2G9TWJ0_TELCI</name>
<sequence length="90" mass="10047">MERNGDQNSDITFVVRHVDIFKASIQIYLKLKPNYATHLPTIINTPSSDAGCGIKLQIGKEYLLADFPFLLLEFHNVYSCALGFDIASLA</sequence>
<accession>A0A2G9TWJ0</accession>
<protein>
    <submittedName>
        <fullName evidence="1">Uncharacterized protein</fullName>
    </submittedName>
</protein>
<evidence type="ECO:0000313" key="2">
    <source>
        <dbReference type="Proteomes" id="UP000230423"/>
    </source>
</evidence>
<dbReference type="EMBL" id="KZ352975">
    <property type="protein sequence ID" value="PIO61812.1"/>
    <property type="molecule type" value="Genomic_DNA"/>
</dbReference>
<dbReference type="OrthoDB" id="6041373at2759"/>
<keyword evidence="2" id="KW-1185">Reference proteome</keyword>
<gene>
    <name evidence="1" type="ORF">TELCIR_16650</name>
</gene>
<dbReference type="AlphaFoldDB" id="A0A2G9TWJ0"/>
<dbReference type="Gene3D" id="2.40.50.120">
    <property type="match status" value="1"/>
</dbReference>